<keyword evidence="2" id="KW-1185">Reference proteome</keyword>
<accession>A0A2Z7A3F3</accession>
<dbReference type="AlphaFoldDB" id="A0A2Z7A3F3"/>
<dbReference type="EMBL" id="KV045497">
    <property type="protein sequence ID" value="KZV07051.1"/>
    <property type="molecule type" value="Genomic_DNA"/>
</dbReference>
<sequence>MTVLPLNSGKSRFDPVDSLEVALPKILLLCSTHRAQYPCGNLESSTCVTLNGSGIQLAVCPQPLWLRNHNSGLAHRIMVRASSNIAP</sequence>
<evidence type="ECO:0000313" key="2">
    <source>
        <dbReference type="Proteomes" id="UP000250235"/>
    </source>
</evidence>
<proteinExistence type="predicted"/>
<gene>
    <name evidence="1" type="ORF">F511_45463</name>
</gene>
<reference evidence="1 2" key="1">
    <citation type="journal article" date="2015" name="Proc. Natl. Acad. Sci. U.S.A.">
        <title>The resurrection genome of Boea hygrometrica: A blueprint for survival of dehydration.</title>
        <authorList>
            <person name="Xiao L."/>
            <person name="Yang G."/>
            <person name="Zhang L."/>
            <person name="Yang X."/>
            <person name="Zhao S."/>
            <person name="Ji Z."/>
            <person name="Zhou Q."/>
            <person name="Hu M."/>
            <person name="Wang Y."/>
            <person name="Chen M."/>
            <person name="Xu Y."/>
            <person name="Jin H."/>
            <person name="Xiao X."/>
            <person name="Hu G."/>
            <person name="Bao F."/>
            <person name="Hu Y."/>
            <person name="Wan P."/>
            <person name="Li L."/>
            <person name="Deng X."/>
            <person name="Kuang T."/>
            <person name="Xiang C."/>
            <person name="Zhu J.K."/>
            <person name="Oliver M.J."/>
            <person name="He Y."/>
        </authorList>
    </citation>
    <scope>NUCLEOTIDE SEQUENCE [LARGE SCALE GENOMIC DNA]</scope>
    <source>
        <strain evidence="2">cv. XS01</strain>
    </source>
</reference>
<dbReference type="Proteomes" id="UP000250235">
    <property type="component" value="Unassembled WGS sequence"/>
</dbReference>
<protein>
    <submittedName>
        <fullName evidence="1">Uncharacterized protein</fullName>
    </submittedName>
</protein>
<name>A0A2Z7A3F3_9LAMI</name>
<organism evidence="1 2">
    <name type="scientific">Dorcoceras hygrometricum</name>
    <dbReference type="NCBI Taxonomy" id="472368"/>
    <lineage>
        <taxon>Eukaryota</taxon>
        <taxon>Viridiplantae</taxon>
        <taxon>Streptophyta</taxon>
        <taxon>Embryophyta</taxon>
        <taxon>Tracheophyta</taxon>
        <taxon>Spermatophyta</taxon>
        <taxon>Magnoliopsida</taxon>
        <taxon>eudicotyledons</taxon>
        <taxon>Gunneridae</taxon>
        <taxon>Pentapetalae</taxon>
        <taxon>asterids</taxon>
        <taxon>lamiids</taxon>
        <taxon>Lamiales</taxon>
        <taxon>Gesneriaceae</taxon>
        <taxon>Didymocarpoideae</taxon>
        <taxon>Trichosporeae</taxon>
        <taxon>Loxocarpinae</taxon>
        <taxon>Dorcoceras</taxon>
    </lineage>
</organism>
<evidence type="ECO:0000313" key="1">
    <source>
        <dbReference type="EMBL" id="KZV07051.1"/>
    </source>
</evidence>